<dbReference type="InterPro" id="IPR015928">
    <property type="entry name" value="Aconitase/3IPM_dehydase_swvl"/>
</dbReference>
<dbReference type="PANTHER" id="PTHR43345:SF5">
    <property type="entry name" value="3-ISOPROPYLMALATE DEHYDRATASE SMALL SUBUNIT"/>
    <property type="match status" value="1"/>
</dbReference>
<evidence type="ECO:0000256" key="5">
    <source>
        <dbReference type="ARBA" id="ARBA00011271"/>
    </source>
</evidence>
<evidence type="ECO:0000256" key="7">
    <source>
        <dbReference type="ARBA" id="ARBA00022605"/>
    </source>
</evidence>
<comment type="similarity">
    <text evidence="4 10">Belongs to the LeuD family. LeuD type 1 subfamily.</text>
</comment>
<dbReference type="Gene3D" id="3.20.19.10">
    <property type="entry name" value="Aconitase, domain 4"/>
    <property type="match status" value="1"/>
</dbReference>
<dbReference type="RefSeq" id="WP_345252315.1">
    <property type="nucleotide sequence ID" value="NZ_BAABFO010000038.1"/>
</dbReference>
<keyword evidence="9 10" id="KW-0100">Branched-chain amino acid biosynthesis</keyword>
<proteinExistence type="inferred from homology"/>
<dbReference type="Proteomes" id="UP001501671">
    <property type="component" value="Unassembled WGS sequence"/>
</dbReference>
<comment type="subunit">
    <text evidence="5 10">Heterodimer of LeuC and LeuD.</text>
</comment>
<evidence type="ECO:0000313" key="13">
    <source>
        <dbReference type="Proteomes" id="UP001501671"/>
    </source>
</evidence>
<protein>
    <recommendedName>
        <fullName evidence="10">3-isopropylmalate dehydratase small subunit</fullName>
        <ecNumber evidence="10">4.2.1.33</ecNumber>
    </recommendedName>
    <alternativeName>
        <fullName evidence="10">Alpha-IPM isomerase</fullName>
        <shortName evidence="10">IPMI</shortName>
    </alternativeName>
    <alternativeName>
        <fullName evidence="10">Isopropylmalate isomerase</fullName>
    </alternativeName>
</protein>
<dbReference type="NCBIfam" id="NF002458">
    <property type="entry name" value="PRK01641.1"/>
    <property type="match status" value="1"/>
</dbReference>
<evidence type="ECO:0000256" key="9">
    <source>
        <dbReference type="ARBA" id="ARBA00023304"/>
    </source>
</evidence>
<evidence type="ECO:0000256" key="1">
    <source>
        <dbReference type="ARBA" id="ARBA00000491"/>
    </source>
</evidence>
<dbReference type="EMBL" id="BAABFO010000038">
    <property type="protein sequence ID" value="GAA4343404.1"/>
    <property type="molecule type" value="Genomic_DNA"/>
</dbReference>
<evidence type="ECO:0000256" key="8">
    <source>
        <dbReference type="ARBA" id="ARBA00023239"/>
    </source>
</evidence>
<dbReference type="InterPro" id="IPR004431">
    <property type="entry name" value="3-IsopropMal_deHydase_ssu"/>
</dbReference>
<dbReference type="CDD" id="cd01577">
    <property type="entry name" value="IPMI_Swivel"/>
    <property type="match status" value="1"/>
</dbReference>
<dbReference type="InterPro" id="IPR050075">
    <property type="entry name" value="LeuD"/>
</dbReference>
<keyword evidence="7 10" id="KW-0028">Amino-acid biosynthesis</keyword>
<dbReference type="EC" id="4.2.1.33" evidence="10"/>
<keyword evidence="13" id="KW-1185">Reference proteome</keyword>
<comment type="function">
    <text evidence="2 10">Catalyzes the isomerization between 2-isopropylmalate and 3-isopropylmalate, via the formation of 2-isopropylmaleate.</text>
</comment>
<name>A0ABP8HRW3_9BURK</name>
<dbReference type="SUPFAM" id="SSF52016">
    <property type="entry name" value="LeuD/IlvD-like"/>
    <property type="match status" value="1"/>
</dbReference>
<dbReference type="HAMAP" id="MF_01031">
    <property type="entry name" value="LeuD_type1"/>
    <property type="match status" value="1"/>
</dbReference>
<evidence type="ECO:0000256" key="4">
    <source>
        <dbReference type="ARBA" id="ARBA00009845"/>
    </source>
</evidence>
<keyword evidence="8 10" id="KW-0456">Lyase</keyword>
<keyword evidence="6 10" id="KW-0432">Leucine biosynthesis</keyword>
<dbReference type="NCBIfam" id="TIGR00171">
    <property type="entry name" value="leuD"/>
    <property type="match status" value="1"/>
</dbReference>
<evidence type="ECO:0000256" key="6">
    <source>
        <dbReference type="ARBA" id="ARBA00022430"/>
    </source>
</evidence>
<comment type="caution">
    <text evidence="12">The sequence shown here is derived from an EMBL/GenBank/DDBJ whole genome shotgun (WGS) entry which is preliminary data.</text>
</comment>
<dbReference type="Pfam" id="PF00694">
    <property type="entry name" value="Aconitase_C"/>
    <property type="match status" value="1"/>
</dbReference>
<evidence type="ECO:0000256" key="10">
    <source>
        <dbReference type="HAMAP-Rule" id="MF_01031"/>
    </source>
</evidence>
<evidence type="ECO:0000256" key="3">
    <source>
        <dbReference type="ARBA" id="ARBA00004729"/>
    </source>
</evidence>
<comment type="pathway">
    <text evidence="3 10">Amino-acid biosynthesis; L-leucine biosynthesis; L-leucine from 3-methyl-2-oxobutanoate: step 2/4.</text>
</comment>
<comment type="catalytic activity">
    <reaction evidence="1 10">
        <text>(2R,3S)-3-isopropylmalate = (2S)-2-isopropylmalate</text>
        <dbReference type="Rhea" id="RHEA:32287"/>
        <dbReference type="ChEBI" id="CHEBI:1178"/>
        <dbReference type="ChEBI" id="CHEBI:35121"/>
        <dbReference type="EC" id="4.2.1.33"/>
    </reaction>
</comment>
<evidence type="ECO:0000259" key="11">
    <source>
        <dbReference type="Pfam" id="PF00694"/>
    </source>
</evidence>
<dbReference type="InterPro" id="IPR000573">
    <property type="entry name" value="AconitaseA/IPMdHydase_ssu_swvl"/>
</dbReference>
<evidence type="ECO:0000313" key="12">
    <source>
        <dbReference type="EMBL" id="GAA4343404.1"/>
    </source>
</evidence>
<evidence type="ECO:0000256" key="2">
    <source>
        <dbReference type="ARBA" id="ARBA00002695"/>
    </source>
</evidence>
<dbReference type="PANTHER" id="PTHR43345">
    <property type="entry name" value="3-ISOPROPYLMALATE DEHYDRATASE SMALL SUBUNIT 2-RELATED-RELATED"/>
    <property type="match status" value="1"/>
</dbReference>
<reference evidence="13" key="1">
    <citation type="journal article" date="2019" name="Int. J. Syst. Evol. Microbiol.">
        <title>The Global Catalogue of Microorganisms (GCM) 10K type strain sequencing project: providing services to taxonomists for standard genome sequencing and annotation.</title>
        <authorList>
            <consortium name="The Broad Institute Genomics Platform"/>
            <consortium name="The Broad Institute Genome Sequencing Center for Infectious Disease"/>
            <person name="Wu L."/>
            <person name="Ma J."/>
        </authorList>
    </citation>
    <scope>NUCLEOTIDE SEQUENCE [LARGE SCALE GENOMIC DNA]</scope>
    <source>
        <strain evidence="13">JCM 17666</strain>
    </source>
</reference>
<dbReference type="InterPro" id="IPR033940">
    <property type="entry name" value="IPMI_Swivel"/>
</dbReference>
<gene>
    <name evidence="12" type="primary">leuD_12</name>
    <name evidence="10" type="synonym">leuD</name>
    <name evidence="12" type="ORF">GCM10023144_46290</name>
</gene>
<feature type="domain" description="Aconitase A/isopropylmalate dehydratase small subunit swivel" evidence="11">
    <location>
        <begin position="1"/>
        <end position="123"/>
    </location>
</feature>
<accession>A0ABP8HRW3</accession>
<organism evidence="12 13">
    <name type="scientific">Pigmentiphaga soli</name>
    <dbReference type="NCBI Taxonomy" id="1007095"/>
    <lineage>
        <taxon>Bacteria</taxon>
        <taxon>Pseudomonadati</taxon>
        <taxon>Pseudomonadota</taxon>
        <taxon>Betaproteobacteria</taxon>
        <taxon>Burkholderiales</taxon>
        <taxon>Alcaligenaceae</taxon>
        <taxon>Pigmentiphaga</taxon>
    </lineage>
</organism>
<sequence>MSPFTRITAVAAPLEMSYVDTDKILPARFLRKARGPGFERLAFHDIRFDADGRERPEFVLNQAPYRQAQIIVAGANFGCGSSREAAVYALYDLGIRSVVAPSFGDIHYGNQLQNGMLPVVLPDEACIALREQLRAHPGARMTVDLEAQQVTGPDGARHPFDIHPLHRERLLEGLDDVGLVLQNIDLIEAFERRYRTDFPWTA</sequence>